<evidence type="ECO:0000256" key="1">
    <source>
        <dbReference type="SAM" id="SignalP"/>
    </source>
</evidence>
<name>A0A8J4LX97_9CHLO</name>
<evidence type="ECO:0000313" key="2">
    <source>
        <dbReference type="EMBL" id="GIM13859.1"/>
    </source>
</evidence>
<dbReference type="AlphaFoldDB" id="A0A8J4LX97"/>
<reference evidence="2" key="1">
    <citation type="journal article" date="2021" name="Proc. Natl. Acad. Sci. U.S.A.">
        <title>Three genomes in the algal genus Volvox reveal the fate of a haploid sex-determining region after a transition to homothallism.</title>
        <authorList>
            <person name="Yamamoto K."/>
            <person name="Hamaji T."/>
            <person name="Kawai-Toyooka H."/>
            <person name="Matsuzaki R."/>
            <person name="Takahashi F."/>
            <person name="Nishimura Y."/>
            <person name="Kawachi M."/>
            <person name="Noguchi H."/>
            <person name="Minakuchi Y."/>
            <person name="Umen J.G."/>
            <person name="Toyoda A."/>
            <person name="Nozaki H."/>
        </authorList>
    </citation>
    <scope>NUCLEOTIDE SEQUENCE</scope>
    <source>
        <strain evidence="2">NIES-3785</strain>
    </source>
</reference>
<evidence type="ECO:0000313" key="3">
    <source>
        <dbReference type="Proteomes" id="UP000722791"/>
    </source>
</evidence>
<feature type="chain" id="PRO_5035313384" evidence="1">
    <location>
        <begin position="27"/>
        <end position="172"/>
    </location>
</feature>
<sequence length="172" mass="18731">MSDNRLFGHVAVACCLLATLLRPVLSEDHRDNSQLKFPSPKDWCIALKTPLDCDLREDCVWCEKPGKKFGKWCYSVSAAKLVPKAWGLVCDKDLDPSSDDPQLAGTCDGRSEASCVAPDCVWCTSAAVGGGCYTPDEAKLLPKAIFKCKTPPAAIRLTDTERVRPRRLASSA</sequence>
<accession>A0A8J4LX97</accession>
<organism evidence="2 3">
    <name type="scientific">Volvox reticuliferus</name>
    <dbReference type="NCBI Taxonomy" id="1737510"/>
    <lineage>
        <taxon>Eukaryota</taxon>
        <taxon>Viridiplantae</taxon>
        <taxon>Chlorophyta</taxon>
        <taxon>core chlorophytes</taxon>
        <taxon>Chlorophyceae</taxon>
        <taxon>CS clade</taxon>
        <taxon>Chlamydomonadales</taxon>
        <taxon>Volvocaceae</taxon>
        <taxon>Volvox</taxon>
    </lineage>
</organism>
<dbReference type="Proteomes" id="UP000722791">
    <property type="component" value="Unassembled WGS sequence"/>
</dbReference>
<keyword evidence="1" id="KW-0732">Signal</keyword>
<dbReference type="EMBL" id="BNCQ01000052">
    <property type="protein sequence ID" value="GIM13859.1"/>
    <property type="molecule type" value="Genomic_DNA"/>
</dbReference>
<proteinExistence type="predicted"/>
<comment type="caution">
    <text evidence="2">The sequence shown here is derived from an EMBL/GenBank/DDBJ whole genome shotgun (WGS) entry which is preliminary data.</text>
</comment>
<feature type="signal peptide" evidence="1">
    <location>
        <begin position="1"/>
        <end position="26"/>
    </location>
</feature>
<protein>
    <submittedName>
        <fullName evidence="2">Uncharacterized protein</fullName>
    </submittedName>
</protein>
<gene>
    <name evidence="2" type="ORF">Vretimale_16938</name>
</gene>